<dbReference type="GO" id="GO:0003677">
    <property type="term" value="F:DNA binding"/>
    <property type="evidence" value="ECO:0007669"/>
    <property type="project" value="UniProtKB-KW"/>
</dbReference>
<evidence type="ECO:0000256" key="1">
    <source>
        <dbReference type="ARBA" id="ARBA00023015"/>
    </source>
</evidence>
<dbReference type="Proteomes" id="UP000703038">
    <property type="component" value="Unassembled WGS sequence"/>
</dbReference>
<keyword evidence="1" id="KW-0805">Transcription regulation</keyword>
<evidence type="ECO:0000313" key="5">
    <source>
        <dbReference type="Proteomes" id="UP000703038"/>
    </source>
</evidence>
<dbReference type="RefSeq" id="WP_204868594.1">
    <property type="nucleotide sequence ID" value="NZ_JAFBBK010000001.1"/>
</dbReference>
<keyword evidence="2" id="KW-0804">Transcription</keyword>
<name>A0ABS2KVC2_9NOCA</name>
<keyword evidence="4" id="KW-0238">DNA-binding</keyword>
<dbReference type="PRINTS" id="PR00598">
    <property type="entry name" value="HTHMARR"/>
</dbReference>
<dbReference type="Pfam" id="PF12802">
    <property type="entry name" value="MarR_2"/>
    <property type="match status" value="1"/>
</dbReference>
<dbReference type="InterPro" id="IPR036388">
    <property type="entry name" value="WH-like_DNA-bd_sf"/>
</dbReference>
<dbReference type="SMART" id="SM00347">
    <property type="entry name" value="HTH_MARR"/>
    <property type="match status" value="1"/>
</dbReference>
<protein>
    <submittedName>
        <fullName evidence="4">DNA-binding MarR family transcriptional regulator</fullName>
    </submittedName>
</protein>
<feature type="domain" description="HTH marR-type" evidence="3">
    <location>
        <begin position="1"/>
        <end position="140"/>
    </location>
</feature>
<keyword evidence="5" id="KW-1185">Reference proteome</keyword>
<dbReference type="PROSITE" id="PS50995">
    <property type="entry name" value="HTH_MARR_2"/>
    <property type="match status" value="1"/>
</dbReference>
<accession>A0ABS2KVC2</accession>
<sequence length="148" mass="16357">MPASEPEFTTSLGLLRWVGWAQQQAGLEWIRERDLSHQQGFVLGYLTKNPGAIQRDIADVTRTTAASVSGLLQGLEQRGLVTRRTESEDVRSKRVYATTAGVDLITGFDDAMRAAEDLILAPLDPDERDTLYHLLGKITAALPRPTRP</sequence>
<dbReference type="InterPro" id="IPR036390">
    <property type="entry name" value="WH_DNA-bd_sf"/>
</dbReference>
<dbReference type="PANTHER" id="PTHR33164:SF56">
    <property type="entry name" value="HTH-TYPE TRANSCRIPTIONAL REGULATOR MHQR"/>
    <property type="match status" value="1"/>
</dbReference>
<dbReference type="PANTHER" id="PTHR33164">
    <property type="entry name" value="TRANSCRIPTIONAL REGULATOR, MARR FAMILY"/>
    <property type="match status" value="1"/>
</dbReference>
<dbReference type="Gene3D" id="1.10.10.10">
    <property type="entry name" value="Winged helix-like DNA-binding domain superfamily/Winged helix DNA-binding domain"/>
    <property type="match status" value="1"/>
</dbReference>
<comment type="caution">
    <text evidence="4">The sequence shown here is derived from an EMBL/GenBank/DDBJ whole genome shotgun (WGS) entry which is preliminary data.</text>
</comment>
<dbReference type="InterPro" id="IPR000835">
    <property type="entry name" value="HTH_MarR-typ"/>
</dbReference>
<evidence type="ECO:0000313" key="4">
    <source>
        <dbReference type="EMBL" id="MBM7415565.1"/>
    </source>
</evidence>
<proteinExistence type="predicted"/>
<gene>
    <name evidence="4" type="ORF">JOE42_002298</name>
</gene>
<dbReference type="EMBL" id="JAFBBK010000001">
    <property type="protein sequence ID" value="MBM7415565.1"/>
    <property type="molecule type" value="Genomic_DNA"/>
</dbReference>
<dbReference type="SUPFAM" id="SSF46785">
    <property type="entry name" value="Winged helix' DNA-binding domain"/>
    <property type="match status" value="1"/>
</dbReference>
<evidence type="ECO:0000259" key="3">
    <source>
        <dbReference type="PROSITE" id="PS50995"/>
    </source>
</evidence>
<reference evidence="4 5" key="1">
    <citation type="submission" date="2021-01" db="EMBL/GenBank/DDBJ databases">
        <title>Genomics of switchgrass bacterial isolates.</title>
        <authorList>
            <person name="Shade A."/>
        </authorList>
    </citation>
    <scope>NUCLEOTIDE SEQUENCE [LARGE SCALE GENOMIC DNA]</scope>
    <source>
        <strain evidence="4 5">PvP111</strain>
    </source>
</reference>
<evidence type="ECO:0000256" key="2">
    <source>
        <dbReference type="ARBA" id="ARBA00023163"/>
    </source>
</evidence>
<dbReference type="InterPro" id="IPR039422">
    <property type="entry name" value="MarR/SlyA-like"/>
</dbReference>
<organism evidence="4 5">
    <name type="scientific">Rhodococcoides corynebacterioides</name>
    <dbReference type="NCBI Taxonomy" id="53972"/>
    <lineage>
        <taxon>Bacteria</taxon>
        <taxon>Bacillati</taxon>
        <taxon>Actinomycetota</taxon>
        <taxon>Actinomycetes</taxon>
        <taxon>Mycobacteriales</taxon>
        <taxon>Nocardiaceae</taxon>
        <taxon>Rhodococcoides</taxon>
    </lineage>
</organism>